<sequence length="222" mass="24665">MEMRKNRGTAYGIIGLGRFGTALAIALAQAGKEVIAIDRSEEKIKNIRRYTDYAFVAENLSMETLKEIGIQNCDVAIICIGEKVDVSILTTMSAIELGVPHVIAKATSEEQGAVLKKIGAEVVYPERDMALRLGKKLVSDNFLDFVSLSNSVEIRQIPVGKMLIGKSVQESDIRRKYKLNIIAIENENQTNIEILPDYHFQTGDIIVVIGKTENMDKFETED</sequence>
<protein>
    <submittedName>
        <fullName evidence="2">TrkA family potassium uptake protein</fullName>
    </submittedName>
</protein>
<evidence type="ECO:0000313" key="2">
    <source>
        <dbReference type="EMBL" id="RGI77251.1"/>
    </source>
</evidence>
<reference evidence="2 3" key="1">
    <citation type="submission" date="2018-08" db="EMBL/GenBank/DDBJ databases">
        <title>A genome reference for cultivated species of the human gut microbiota.</title>
        <authorList>
            <person name="Zou Y."/>
            <person name="Xue W."/>
            <person name="Luo G."/>
        </authorList>
    </citation>
    <scope>NUCLEOTIDE SEQUENCE [LARGE SCALE GENOMIC DNA]</scope>
    <source>
        <strain evidence="2 3">TM10-1AC</strain>
    </source>
</reference>
<proteinExistence type="predicted"/>
<evidence type="ECO:0000259" key="1">
    <source>
        <dbReference type="PROSITE" id="PS51202"/>
    </source>
</evidence>
<dbReference type="GO" id="GO:0006813">
    <property type="term" value="P:potassium ion transport"/>
    <property type="evidence" value="ECO:0007669"/>
    <property type="project" value="InterPro"/>
</dbReference>
<dbReference type="Gene3D" id="3.40.50.720">
    <property type="entry name" value="NAD(P)-binding Rossmann-like Domain"/>
    <property type="match status" value="1"/>
</dbReference>
<dbReference type="InterPro" id="IPR036721">
    <property type="entry name" value="RCK_C_sf"/>
</dbReference>
<accession>A0A374N0M4</accession>
<dbReference type="PANTHER" id="PTHR43833">
    <property type="entry name" value="POTASSIUM CHANNEL PROTEIN 2-RELATED-RELATED"/>
    <property type="match status" value="1"/>
</dbReference>
<dbReference type="Gene3D" id="3.30.70.1450">
    <property type="entry name" value="Regulator of K+ conductance, C-terminal domain"/>
    <property type="match status" value="1"/>
</dbReference>
<dbReference type="InterPro" id="IPR050721">
    <property type="entry name" value="Trk_Ktr_HKT_K-transport"/>
</dbReference>
<dbReference type="PROSITE" id="PS51202">
    <property type="entry name" value="RCK_C"/>
    <property type="match status" value="1"/>
</dbReference>
<dbReference type="Proteomes" id="UP000262524">
    <property type="component" value="Unassembled WGS sequence"/>
</dbReference>
<dbReference type="SUPFAM" id="SSF116726">
    <property type="entry name" value="TrkA C-terminal domain-like"/>
    <property type="match status" value="1"/>
</dbReference>
<dbReference type="Pfam" id="PF02254">
    <property type="entry name" value="TrkA_N"/>
    <property type="match status" value="1"/>
</dbReference>
<dbReference type="InterPro" id="IPR036291">
    <property type="entry name" value="NAD(P)-bd_dom_sf"/>
</dbReference>
<name>A0A374N0M4_9FIRM</name>
<dbReference type="InterPro" id="IPR003148">
    <property type="entry name" value="RCK_N"/>
</dbReference>
<dbReference type="Pfam" id="PF02080">
    <property type="entry name" value="TrkA_C"/>
    <property type="match status" value="1"/>
</dbReference>
<organism evidence="2 3">
    <name type="scientific">Anaerobutyricum hallii</name>
    <dbReference type="NCBI Taxonomy" id="39488"/>
    <lineage>
        <taxon>Bacteria</taxon>
        <taxon>Bacillati</taxon>
        <taxon>Bacillota</taxon>
        <taxon>Clostridia</taxon>
        <taxon>Lachnospirales</taxon>
        <taxon>Lachnospiraceae</taxon>
        <taxon>Anaerobutyricum</taxon>
    </lineage>
</organism>
<dbReference type="SUPFAM" id="SSF51735">
    <property type="entry name" value="NAD(P)-binding Rossmann-fold domains"/>
    <property type="match status" value="1"/>
</dbReference>
<dbReference type="InterPro" id="IPR006037">
    <property type="entry name" value="RCK_C"/>
</dbReference>
<evidence type="ECO:0000313" key="3">
    <source>
        <dbReference type="Proteomes" id="UP000262524"/>
    </source>
</evidence>
<dbReference type="EMBL" id="QSOE01000173">
    <property type="protein sequence ID" value="RGI77251.1"/>
    <property type="molecule type" value="Genomic_DNA"/>
</dbReference>
<dbReference type="GO" id="GO:0008324">
    <property type="term" value="F:monoatomic cation transmembrane transporter activity"/>
    <property type="evidence" value="ECO:0007669"/>
    <property type="project" value="InterPro"/>
</dbReference>
<feature type="domain" description="RCK C-terminal" evidence="1">
    <location>
        <begin position="140"/>
        <end position="222"/>
    </location>
</feature>
<dbReference type="AlphaFoldDB" id="A0A374N0M4"/>
<gene>
    <name evidence="2" type="ORF">DXD91_14910</name>
</gene>
<comment type="caution">
    <text evidence="2">The sequence shown here is derived from an EMBL/GenBank/DDBJ whole genome shotgun (WGS) entry which is preliminary data.</text>
</comment>
<dbReference type="PANTHER" id="PTHR43833:SF7">
    <property type="entry name" value="KTR SYSTEM POTASSIUM UPTAKE PROTEIN C"/>
    <property type="match status" value="1"/>
</dbReference>